<protein>
    <submittedName>
        <fullName evidence="2">Uncharacterized protein</fullName>
    </submittedName>
</protein>
<dbReference type="EMBL" id="JBBWWQ010000005">
    <property type="protein sequence ID" value="KAK8947112.1"/>
    <property type="molecule type" value="Genomic_DNA"/>
</dbReference>
<keyword evidence="3" id="KW-1185">Reference proteome</keyword>
<dbReference type="AlphaFoldDB" id="A0AAP0BRG8"/>
<proteinExistence type="predicted"/>
<organism evidence="2 3">
    <name type="scientific">Platanthera zijinensis</name>
    <dbReference type="NCBI Taxonomy" id="2320716"/>
    <lineage>
        <taxon>Eukaryota</taxon>
        <taxon>Viridiplantae</taxon>
        <taxon>Streptophyta</taxon>
        <taxon>Embryophyta</taxon>
        <taxon>Tracheophyta</taxon>
        <taxon>Spermatophyta</taxon>
        <taxon>Magnoliopsida</taxon>
        <taxon>Liliopsida</taxon>
        <taxon>Asparagales</taxon>
        <taxon>Orchidaceae</taxon>
        <taxon>Orchidoideae</taxon>
        <taxon>Orchideae</taxon>
        <taxon>Orchidinae</taxon>
        <taxon>Platanthera</taxon>
    </lineage>
</organism>
<evidence type="ECO:0000256" key="1">
    <source>
        <dbReference type="SAM" id="MobiDB-lite"/>
    </source>
</evidence>
<evidence type="ECO:0000313" key="3">
    <source>
        <dbReference type="Proteomes" id="UP001418222"/>
    </source>
</evidence>
<evidence type="ECO:0000313" key="2">
    <source>
        <dbReference type="EMBL" id="KAK8947112.1"/>
    </source>
</evidence>
<gene>
    <name evidence="2" type="ORF">KSP39_PZI006742</name>
</gene>
<reference evidence="2 3" key="1">
    <citation type="journal article" date="2022" name="Nat. Plants">
        <title>Genomes of leafy and leafless Platanthera orchids illuminate the evolution of mycoheterotrophy.</title>
        <authorList>
            <person name="Li M.H."/>
            <person name="Liu K.W."/>
            <person name="Li Z."/>
            <person name="Lu H.C."/>
            <person name="Ye Q.L."/>
            <person name="Zhang D."/>
            <person name="Wang J.Y."/>
            <person name="Li Y.F."/>
            <person name="Zhong Z.M."/>
            <person name="Liu X."/>
            <person name="Yu X."/>
            <person name="Liu D.K."/>
            <person name="Tu X.D."/>
            <person name="Liu B."/>
            <person name="Hao Y."/>
            <person name="Liao X.Y."/>
            <person name="Jiang Y.T."/>
            <person name="Sun W.H."/>
            <person name="Chen J."/>
            <person name="Chen Y.Q."/>
            <person name="Ai Y."/>
            <person name="Zhai J.W."/>
            <person name="Wu S.S."/>
            <person name="Zhou Z."/>
            <person name="Hsiao Y.Y."/>
            <person name="Wu W.L."/>
            <person name="Chen Y.Y."/>
            <person name="Lin Y.F."/>
            <person name="Hsu J.L."/>
            <person name="Li C.Y."/>
            <person name="Wang Z.W."/>
            <person name="Zhao X."/>
            <person name="Zhong W.Y."/>
            <person name="Ma X.K."/>
            <person name="Ma L."/>
            <person name="Huang J."/>
            <person name="Chen G.Z."/>
            <person name="Huang M.Z."/>
            <person name="Huang L."/>
            <person name="Peng D.H."/>
            <person name="Luo Y.B."/>
            <person name="Zou S.Q."/>
            <person name="Chen S.P."/>
            <person name="Lan S."/>
            <person name="Tsai W.C."/>
            <person name="Van de Peer Y."/>
            <person name="Liu Z.J."/>
        </authorList>
    </citation>
    <scope>NUCLEOTIDE SEQUENCE [LARGE SCALE GENOMIC DNA]</scope>
    <source>
        <strain evidence="2">Lor287</strain>
    </source>
</reference>
<name>A0AAP0BRG8_9ASPA</name>
<dbReference type="Proteomes" id="UP001418222">
    <property type="component" value="Unassembled WGS sequence"/>
</dbReference>
<comment type="caution">
    <text evidence="2">The sequence shown here is derived from an EMBL/GenBank/DDBJ whole genome shotgun (WGS) entry which is preliminary data.</text>
</comment>
<accession>A0AAP0BRG8</accession>
<feature type="region of interest" description="Disordered" evidence="1">
    <location>
        <begin position="61"/>
        <end position="81"/>
    </location>
</feature>
<sequence>MFEEVESEAATPNPGPYFSRFPVSSPLQFAKKKAVEASSLPIPLPISLLSLSLDLPSLSSALPGRRKRTPPPRSLSRSVRGAASFPLSRSTSLSHDLSLSRVSCVDWKEEEDISPSSLLLLEAPASPFEKSLSFCLLGRRWLKGRGAVLCRSRCLKRALLKSTVESRFGAQIGV</sequence>